<reference evidence="1" key="1">
    <citation type="journal article" date="2021" name="Sci. Adv.">
        <title>The American lobster genome reveals insights on longevity, neural, and immune adaptations.</title>
        <authorList>
            <person name="Polinski J.M."/>
            <person name="Zimin A.V."/>
            <person name="Clark K.F."/>
            <person name="Kohn A.B."/>
            <person name="Sadowski N."/>
            <person name="Timp W."/>
            <person name="Ptitsyn A."/>
            <person name="Khanna P."/>
            <person name="Romanova D.Y."/>
            <person name="Williams P."/>
            <person name="Greenwood S.J."/>
            <person name="Moroz L.L."/>
            <person name="Walt D.R."/>
            <person name="Bodnar A.G."/>
        </authorList>
    </citation>
    <scope>NUCLEOTIDE SEQUENCE</scope>
    <source>
        <strain evidence="1">GMGI-L3</strain>
    </source>
</reference>
<protein>
    <submittedName>
        <fullName evidence="1">Uncharacterized protein</fullName>
    </submittedName>
</protein>
<dbReference type="Proteomes" id="UP000747542">
    <property type="component" value="Unassembled WGS sequence"/>
</dbReference>
<accession>A0A8J5MTH3</accession>
<comment type="caution">
    <text evidence="1">The sequence shown here is derived from an EMBL/GenBank/DDBJ whole genome shotgun (WGS) entry which is preliminary data.</text>
</comment>
<proteinExistence type="predicted"/>
<evidence type="ECO:0000313" key="2">
    <source>
        <dbReference type="Proteomes" id="UP000747542"/>
    </source>
</evidence>
<organism evidence="1 2">
    <name type="scientific">Homarus americanus</name>
    <name type="common">American lobster</name>
    <dbReference type="NCBI Taxonomy" id="6706"/>
    <lineage>
        <taxon>Eukaryota</taxon>
        <taxon>Metazoa</taxon>
        <taxon>Ecdysozoa</taxon>
        <taxon>Arthropoda</taxon>
        <taxon>Crustacea</taxon>
        <taxon>Multicrustacea</taxon>
        <taxon>Malacostraca</taxon>
        <taxon>Eumalacostraca</taxon>
        <taxon>Eucarida</taxon>
        <taxon>Decapoda</taxon>
        <taxon>Pleocyemata</taxon>
        <taxon>Astacidea</taxon>
        <taxon>Nephropoidea</taxon>
        <taxon>Nephropidae</taxon>
        <taxon>Homarus</taxon>
    </lineage>
</organism>
<name>A0A8J5MTH3_HOMAM</name>
<dbReference type="AlphaFoldDB" id="A0A8J5MTH3"/>
<keyword evidence="2" id="KW-1185">Reference proteome</keyword>
<gene>
    <name evidence="1" type="ORF">Hamer_G002965</name>
</gene>
<sequence length="173" mass="19671">MGSPWVTGPAAAPQLTPDSSASLISTEYPRDKVFSLLYKIQSFAKNQKCGFVVPLFGITVQGIHQHSFWILQHLGREFLEASTTWWISLWYVMQDLKYLTSPLKIILKEHFEVKHNQRCLAQLDAWCEVFSSCWMIFEENSLAIELSGNTNPNISPHPSQDLQLSLSQDADIT</sequence>
<dbReference type="EMBL" id="JAHLQT010026447">
    <property type="protein sequence ID" value="KAG7163730.1"/>
    <property type="molecule type" value="Genomic_DNA"/>
</dbReference>
<evidence type="ECO:0000313" key="1">
    <source>
        <dbReference type="EMBL" id="KAG7163730.1"/>
    </source>
</evidence>